<evidence type="ECO:0000313" key="2">
    <source>
        <dbReference type="EMBL" id="SZX64693.1"/>
    </source>
</evidence>
<accession>A0A383VID1</accession>
<dbReference type="Proteomes" id="UP000256970">
    <property type="component" value="Unassembled WGS sequence"/>
</dbReference>
<protein>
    <submittedName>
        <fullName evidence="2">Uncharacterized protein</fullName>
    </submittedName>
</protein>
<name>A0A383VID1_TETOB</name>
<organism evidence="2 3">
    <name type="scientific">Tetradesmus obliquus</name>
    <name type="common">Green alga</name>
    <name type="synonym">Acutodesmus obliquus</name>
    <dbReference type="NCBI Taxonomy" id="3088"/>
    <lineage>
        <taxon>Eukaryota</taxon>
        <taxon>Viridiplantae</taxon>
        <taxon>Chlorophyta</taxon>
        <taxon>core chlorophytes</taxon>
        <taxon>Chlorophyceae</taxon>
        <taxon>CS clade</taxon>
        <taxon>Sphaeropleales</taxon>
        <taxon>Scenedesmaceae</taxon>
        <taxon>Tetradesmus</taxon>
    </lineage>
</organism>
<feature type="region of interest" description="Disordered" evidence="1">
    <location>
        <begin position="156"/>
        <end position="190"/>
    </location>
</feature>
<feature type="region of interest" description="Disordered" evidence="1">
    <location>
        <begin position="329"/>
        <end position="351"/>
    </location>
</feature>
<sequence length="366" mass="38920">MQHKADLLSVDAGQGLTPSTGVEPARPQSSLPAASSGPLVYRRRGIPLLKAVQKRTWRGRKHHHQGFTQLLGHDQHQQQQQQQQQQEAAAASTQNQTVSASLSGLRPPLMMVQQQHAGQHCHPHHASPVTSPASSASSDASTQGFLLWHKKHQKQLQRQATLQSQVQHQQPRANLQQPQPNQQAAHACSAHASTATRFEAASLATKALLSLAAVHASPAVAQQLQQQLMQSMRKPTAHAAFAGDLDTAGEMQQRLPRLQEDVIRECSKAAAARAADASLRNAARGLAGSASWAEAVAAAATEATAAALRMTTLVEPVVTAVSELHAAALQPPGPQAQMAADGRGRSESSRQALQGLQQLVAAIIRS</sequence>
<feature type="compositionally biased region" description="Low complexity" evidence="1">
    <location>
        <begin position="77"/>
        <end position="96"/>
    </location>
</feature>
<proteinExistence type="predicted"/>
<feature type="region of interest" description="Disordered" evidence="1">
    <location>
        <begin position="113"/>
        <end position="142"/>
    </location>
</feature>
<evidence type="ECO:0000313" key="3">
    <source>
        <dbReference type="Proteomes" id="UP000256970"/>
    </source>
</evidence>
<evidence type="ECO:0000256" key="1">
    <source>
        <dbReference type="SAM" id="MobiDB-lite"/>
    </source>
</evidence>
<gene>
    <name evidence="2" type="ORF">BQ4739_LOCUS5187</name>
</gene>
<feature type="compositionally biased region" description="Low complexity" evidence="1">
    <location>
        <begin position="329"/>
        <end position="340"/>
    </location>
</feature>
<feature type="compositionally biased region" description="Polar residues" evidence="1">
    <location>
        <begin position="156"/>
        <end position="166"/>
    </location>
</feature>
<feature type="region of interest" description="Disordered" evidence="1">
    <location>
        <begin position="1"/>
        <end position="38"/>
    </location>
</feature>
<dbReference type="AlphaFoldDB" id="A0A383VID1"/>
<dbReference type="EMBL" id="FNXT01000443">
    <property type="protein sequence ID" value="SZX64693.1"/>
    <property type="molecule type" value="Genomic_DNA"/>
</dbReference>
<feature type="region of interest" description="Disordered" evidence="1">
    <location>
        <begin position="72"/>
        <end position="99"/>
    </location>
</feature>
<feature type="compositionally biased region" description="Low complexity" evidence="1">
    <location>
        <begin position="126"/>
        <end position="141"/>
    </location>
</feature>
<feature type="compositionally biased region" description="Low complexity" evidence="1">
    <location>
        <begin position="167"/>
        <end position="190"/>
    </location>
</feature>
<reference evidence="2 3" key="1">
    <citation type="submission" date="2016-10" db="EMBL/GenBank/DDBJ databases">
        <authorList>
            <person name="Cai Z."/>
        </authorList>
    </citation>
    <scope>NUCLEOTIDE SEQUENCE [LARGE SCALE GENOMIC DNA]</scope>
</reference>
<keyword evidence="3" id="KW-1185">Reference proteome</keyword>